<feature type="signal peptide" evidence="2">
    <location>
        <begin position="1"/>
        <end position="24"/>
    </location>
</feature>
<keyword evidence="2" id="KW-0732">Signal</keyword>
<feature type="region of interest" description="Disordered" evidence="1">
    <location>
        <begin position="26"/>
        <end position="52"/>
    </location>
</feature>
<comment type="caution">
    <text evidence="3">The sequence shown here is derived from an EMBL/GenBank/DDBJ whole genome shotgun (WGS) entry which is preliminary data.</text>
</comment>
<dbReference type="EMBL" id="WQMS01000016">
    <property type="protein sequence ID" value="MVO78841.1"/>
    <property type="molecule type" value="Genomic_DNA"/>
</dbReference>
<evidence type="ECO:0000313" key="3">
    <source>
        <dbReference type="EMBL" id="MVO78841.1"/>
    </source>
</evidence>
<dbReference type="PROSITE" id="PS51257">
    <property type="entry name" value="PROKAR_LIPOPROTEIN"/>
    <property type="match status" value="1"/>
</dbReference>
<gene>
    <name evidence="3" type="ORF">GON01_12970</name>
</gene>
<dbReference type="AlphaFoldDB" id="A0A6I4J7H8"/>
<keyword evidence="4" id="KW-1185">Reference proteome</keyword>
<proteinExistence type="predicted"/>
<sequence length="264" mass="26969">MRASAFVVGLSALALLVACGGDGAGPIPQPSPTPAPVPTPTPTPAPTPGPKPTLGAKVVDFSFLNDMNGFQANYSDYVPGQEPVIAFRAEIEPLPAPLANLTGFAISAPNPSNDLFIFIWKPVTGLAPNTRYQVTVSLRFATNAPPNCPGNPGENVTIKAGASAVQPAPVAQLNRVTVNFDKGNQATGGADVAAIGNFAQVAPAGTCDQPLYAEKTLTTGAGAPTLISDANGRLWLVIGADSGFTGRTRIYFLDGQATFAPVSG</sequence>
<reference evidence="3 4" key="1">
    <citation type="submission" date="2019-12" db="EMBL/GenBank/DDBJ databases">
        <authorList>
            <person name="Huq M.A."/>
        </authorList>
    </citation>
    <scope>NUCLEOTIDE SEQUENCE [LARGE SCALE GENOMIC DNA]</scope>
    <source>
        <strain evidence="3 4">MAH-20</strain>
    </source>
</reference>
<evidence type="ECO:0008006" key="5">
    <source>
        <dbReference type="Google" id="ProtNLM"/>
    </source>
</evidence>
<protein>
    <recommendedName>
        <fullName evidence="5">SbsA Ig-like domain-containing protein</fullName>
    </recommendedName>
</protein>
<evidence type="ECO:0000313" key="4">
    <source>
        <dbReference type="Proteomes" id="UP000441389"/>
    </source>
</evidence>
<feature type="compositionally biased region" description="Pro residues" evidence="1">
    <location>
        <begin position="27"/>
        <end position="51"/>
    </location>
</feature>
<dbReference type="Proteomes" id="UP000441389">
    <property type="component" value="Unassembled WGS sequence"/>
</dbReference>
<organism evidence="3 4">
    <name type="scientific">Sphingomonas horti</name>
    <dbReference type="NCBI Taxonomy" id="2682842"/>
    <lineage>
        <taxon>Bacteria</taxon>
        <taxon>Pseudomonadati</taxon>
        <taxon>Pseudomonadota</taxon>
        <taxon>Alphaproteobacteria</taxon>
        <taxon>Sphingomonadales</taxon>
        <taxon>Sphingomonadaceae</taxon>
        <taxon>Sphingomonas</taxon>
    </lineage>
</organism>
<evidence type="ECO:0000256" key="2">
    <source>
        <dbReference type="SAM" id="SignalP"/>
    </source>
</evidence>
<evidence type="ECO:0000256" key="1">
    <source>
        <dbReference type="SAM" id="MobiDB-lite"/>
    </source>
</evidence>
<feature type="chain" id="PRO_5026299595" description="SbsA Ig-like domain-containing protein" evidence="2">
    <location>
        <begin position="25"/>
        <end position="264"/>
    </location>
</feature>
<accession>A0A6I4J7H8</accession>
<dbReference type="RefSeq" id="WP_157027810.1">
    <property type="nucleotide sequence ID" value="NZ_WQMS01000016.1"/>
</dbReference>
<name>A0A6I4J7H8_9SPHN</name>